<name>A1RVU4_PYRIL</name>
<accession>A1RVU4</accession>
<dbReference type="eggNOG" id="arCOG04039">
    <property type="taxonomic scope" value="Archaea"/>
</dbReference>
<dbReference type="RefSeq" id="WP_011763651.1">
    <property type="nucleotide sequence ID" value="NC_008701.1"/>
</dbReference>
<dbReference type="Proteomes" id="UP000002595">
    <property type="component" value="Chromosome"/>
</dbReference>
<dbReference type="KEGG" id="pis:Pisl_1929"/>
<dbReference type="EMBL" id="CP000504">
    <property type="protein sequence ID" value="ABL89076.1"/>
    <property type="molecule type" value="Genomic_DNA"/>
</dbReference>
<organism evidence="1 2">
    <name type="scientific">Pyrobaculum islandicum (strain DSM 4184 / JCM 9189 / GEO3)</name>
    <dbReference type="NCBI Taxonomy" id="384616"/>
    <lineage>
        <taxon>Archaea</taxon>
        <taxon>Thermoproteota</taxon>
        <taxon>Thermoprotei</taxon>
        <taxon>Thermoproteales</taxon>
        <taxon>Thermoproteaceae</taxon>
        <taxon>Pyrobaculum</taxon>
    </lineage>
</organism>
<dbReference type="HOGENOM" id="CLU_631093_0_0_2"/>
<gene>
    <name evidence="1" type="ordered locus">Pisl_1929</name>
</gene>
<dbReference type="STRING" id="384616.Pisl_1929"/>
<evidence type="ECO:0000313" key="2">
    <source>
        <dbReference type="Proteomes" id="UP000002595"/>
    </source>
</evidence>
<sequence>MSMPSQTKVPDIQYWDENWWRCHLLPRGATGCDIKYTTLGDLYAKVLGFVSARENLLRILSDDLGQVLKGPHRELALRILLGGVSQDCVKSGVMREECIPKNSMAYFYRQVLGIGLGDDLKADIDNRNRLLAKARHTLLEEAAKGFRIQHIKSEHTLMEWIIEIYNLLDYLYLRTNMRVNAEKYDVKDAQDLVNAFVDVINAAVGILPLYNPFTFFLQSLGSTPRPYLKLMYGEELFSDKTKALMERFGIKLTVKLVPDLGGELDRELAVVGHTADSVGNRVLRLLDVVYDLMYRLSRDYNLSRDELREYVTHYSSYIDRFSTEYLAYYYYHSSYATGYIEKQLDKSPLIYYLGFKLEVKASIVNISDSDGDFVKGCKTSFCENPRPRDGARLRLRLRTISYSNFLEVFSQLLFLGLARLETKDLKNGVLYVFI</sequence>
<keyword evidence="2" id="KW-1185">Reference proteome</keyword>
<dbReference type="OrthoDB" id="46220at2157"/>
<dbReference type="GeneID" id="4616385"/>
<reference evidence="1" key="1">
    <citation type="submission" date="2006-12" db="EMBL/GenBank/DDBJ databases">
        <title>Complete sequence of Pyrobaculum islandicum DSM 4184.</title>
        <authorList>
            <person name="Copeland A."/>
            <person name="Lucas S."/>
            <person name="Lapidus A."/>
            <person name="Barry K."/>
            <person name="Detter J.C."/>
            <person name="Glavina del Rio T."/>
            <person name="Dalin E."/>
            <person name="Tice H."/>
            <person name="Pitluck S."/>
            <person name="Meincke L."/>
            <person name="Brettin T."/>
            <person name="Bruce D."/>
            <person name="Han C."/>
            <person name="Tapia R."/>
            <person name="Gilna P."/>
            <person name="Schmutz J."/>
            <person name="Larimer F."/>
            <person name="Land M."/>
            <person name="Hauser L."/>
            <person name="Kyrpides N."/>
            <person name="Mikhailova N."/>
            <person name="Cozen A.E."/>
            <person name="Fitz-Gibbon S.T."/>
            <person name="House C.H."/>
            <person name="Saltikov C."/>
            <person name="Lowe T."/>
            <person name="Richardson P."/>
        </authorList>
    </citation>
    <scope>NUCLEOTIDE SEQUENCE [LARGE SCALE GENOMIC DNA]</scope>
    <source>
        <strain evidence="1">DSM 4184</strain>
    </source>
</reference>
<dbReference type="AlphaFoldDB" id="A1RVU4"/>
<evidence type="ECO:0000313" key="1">
    <source>
        <dbReference type="EMBL" id="ABL89076.1"/>
    </source>
</evidence>
<protein>
    <submittedName>
        <fullName evidence="1">Uncharacterized protein</fullName>
    </submittedName>
</protein>
<proteinExistence type="predicted"/>